<keyword evidence="2" id="KW-1185">Reference proteome</keyword>
<reference evidence="1 2" key="1">
    <citation type="submission" date="2014-04" db="EMBL/GenBank/DDBJ databases">
        <authorList>
            <consortium name="DOE Joint Genome Institute"/>
            <person name="Kuo A."/>
            <person name="Kohler A."/>
            <person name="Nagy L.G."/>
            <person name="Floudas D."/>
            <person name="Copeland A."/>
            <person name="Barry K.W."/>
            <person name="Cichocki N."/>
            <person name="Veneault-Fourrey C."/>
            <person name="LaButti K."/>
            <person name="Lindquist E.A."/>
            <person name="Lipzen A."/>
            <person name="Lundell T."/>
            <person name="Morin E."/>
            <person name="Murat C."/>
            <person name="Sun H."/>
            <person name="Tunlid A."/>
            <person name="Henrissat B."/>
            <person name="Grigoriev I.V."/>
            <person name="Hibbett D.S."/>
            <person name="Martin F."/>
            <person name="Nordberg H.P."/>
            <person name="Cantor M.N."/>
            <person name="Hua S.X."/>
        </authorList>
    </citation>
    <scope>NUCLEOTIDE SEQUENCE [LARGE SCALE GENOMIC DNA]</scope>
    <source>
        <strain evidence="1 2">Foug A</strain>
    </source>
</reference>
<evidence type="ECO:0000313" key="1">
    <source>
        <dbReference type="EMBL" id="KIM59388.1"/>
    </source>
</evidence>
<dbReference type="STRING" id="1036808.A0A0C2ZC18"/>
<dbReference type="EMBL" id="KN822074">
    <property type="protein sequence ID" value="KIM59388.1"/>
    <property type="molecule type" value="Genomic_DNA"/>
</dbReference>
<sequence>NVIKQIFGVLKCCFRILLLTPEYNVQIQAHIPAALCAIHNFIHIHDGDEGPVGGEDYNKLDEHGVGGAGSDVNGNLPEDALQTACNFRDELAQHMWNNYQQILQDGGYLDDDDTLLGHAEEGSVDAGLDLD</sequence>
<dbReference type="Proteomes" id="UP000053989">
    <property type="component" value="Unassembled WGS sequence"/>
</dbReference>
<dbReference type="AlphaFoldDB" id="A0A0C2ZC18"/>
<evidence type="ECO:0000313" key="2">
    <source>
        <dbReference type="Proteomes" id="UP000053989"/>
    </source>
</evidence>
<dbReference type="OrthoDB" id="2684964at2759"/>
<gene>
    <name evidence="1" type="ORF">SCLCIDRAFT_126261</name>
</gene>
<dbReference type="HOGENOM" id="CLU_040082_4_0_1"/>
<evidence type="ECO:0008006" key="3">
    <source>
        <dbReference type="Google" id="ProtNLM"/>
    </source>
</evidence>
<proteinExistence type="predicted"/>
<reference evidence="2" key="2">
    <citation type="submission" date="2015-01" db="EMBL/GenBank/DDBJ databases">
        <title>Evolutionary Origins and Diversification of the Mycorrhizal Mutualists.</title>
        <authorList>
            <consortium name="DOE Joint Genome Institute"/>
            <consortium name="Mycorrhizal Genomics Consortium"/>
            <person name="Kohler A."/>
            <person name="Kuo A."/>
            <person name="Nagy L.G."/>
            <person name="Floudas D."/>
            <person name="Copeland A."/>
            <person name="Barry K.W."/>
            <person name="Cichocki N."/>
            <person name="Veneault-Fourrey C."/>
            <person name="LaButti K."/>
            <person name="Lindquist E.A."/>
            <person name="Lipzen A."/>
            <person name="Lundell T."/>
            <person name="Morin E."/>
            <person name="Murat C."/>
            <person name="Riley R."/>
            <person name="Ohm R."/>
            <person name="Sun H."/>
            <person name="Tunlid A."/>
            <person name="Henrissat B."/>
            <person name="Grigoriev I.V."/>
            <person name="Hibbett D.S."/>
            <person name="Martin F."/>
        </authorList>
    </citation>
    <scope>NUCLEOTIDE SEQUENCE [LARGE SCALE GENOMIC DNA]</scope>
    <source>
        <strain evidence="2">Foug A</strain>
    </source>
</reference>
<name>A0A0C2ZC18_9AGAM</name>
<protein>
    <recommendedName>
        <fullName evidence="3">DDE Tnp4 domain-containing protein</fullName>
    </recommendedName>
</protein>
<dbReference type="InParanoid" id="A0A0C2ZC18"/>
<organism evidence="1 2">
    <name type="scientific">Scleroderma citrinum Foug A</name>
    <dbReference type="NCBI Taxonomy" id="1036808"/>
    <lineage>
        <taxon>Eukaryota</taxon>
        <taxon>Fungi</taxon>
        <taxon>Dikarya</taxon>
        <taxon>Basidiomycota</taxon>
        <taxon>Agaricomycotina</taxon>
        <taxon>Agaricomycetes</taxon>
        <taxon>Agaricomycetidae</taxon>
        <taxon>Boletales</taxon>
        <taxon>Sclerodermatineae</taxon>
        <taxon>Sclerodermataceae</taxon>
        <taxon>Scleroderma</taxon>
    </lineage>
</organism>
<feature type="non-terminal residue" evidence="1">
    <location>
        <position position="1"/>
    </location>
</feature>
<accession>A0A0C2ZC18</accession>